<dbReference type="Proteomes" id="UP001451606">
    <property type="component" value="Chromosome"/>
</dbReference>
<name>A0AAX4NE30_9ARCH</name>
<dbReference type="EMBL" id="CP133772">
    <property type="protein sequence ID" value="WYX99753.1"/>
    <property type="molecule type" value="Genomic_DNA"/>
</dbReference>
<organism evidence="2 3">
    <name type="scientific">Oxyplasma meridianum</name>
    <dbReference type="NCBI Taxonomy" id="3073602"/>
    <lineage>
        <taxon>Archaea</taxon>
        <taxon>Methanobacteriati</taxon>
        <taxon>Thermoplasmatota</taxon>
        <taxon>Thermoplasmata</taxon>
        <taxon>Thermoplasmatales</taxon>
        <taxon>Thermoplasmataceae</taxon>
        <taxon>Oxyplasma</taxon>
    </lineage>
</organism>
<protein>
    <submittedName>
        <fullName evidence="2">Hemerythrin domain-containing protein</fullName>
    </submittedName>
</protein>
<dbReference type="Gene3D" id="1.20.120.520">
    <property type="entry name" value="nmb1532 protein domain like"/>
    <property type="match status" value="1"/>
</dbReference>
<dbReference type="AlphaFoldDB" id="A0AAX4NE30"/>
<proteinExistence type="predicted"/>
<evidence type="ECO:0000313" key="2">
    <source>
        <dbReference type="EMBL" id="WYX99753.1"/>
    </source>
</evidence>
<feature type="domain" description="Hemerythrin-like" evidence="1">
    <location>
        <begin position="31"/>
        <end position="123"/>
    </location>
</feature>
<keyword evidence="3" id="KW-1185">Reference proteome</keyword>
<dbReference type="GeneID" id="95967019"/>
<reference evidence="2 3" key="1">
    <citation type="submission" date="2023-09" db="EMBL/GenBank/DDBJ databases">
        <authorList>
            <person name="Golyshina O.V."/>
            <person name="Lunev E.A."/>
            <person name="Bargiela R."/>
            <person name="Gaines M.C."/>
            <person name="Daum B."/>
            <person name="Bale N.J."/>
            <person name="Koenen M."/>
            <person name="Sinninghe Damst J.S."/>
            <person name="Yakimov M."/>
            <person name="Golyshin P.N."/>
        </authorList>
    </citation>
    <scope>NUCLEOTIDE SEQUENCE [LARGE SCALE GENOMIC DNA]</scope>
    <source>
        <strain evidence="2 3">M1</strain>
    </source>
</reference>
<evidence type="ECO:0000313" key="3">
    <source>
        <dbReference type="Proteomes" id="UP001451606"/>
    </source>
</evidence>
<accession>A0AAX4NE30</accession>
<evidence type="ECO:0000259" key="1">
    <source>
        <dbReference type="Pfam" id="PF01814"/>
    </source>
</evidence>
<gene>
    <name evidence="2" type="ORF">OXIME_000295</name>
</gene>
<dbReference type="InterPro" id="IPR012312">
    <property type="entry name" value="Hemerythrin-like"/>
</dbReference>
<dbReference type="Pfam" id="PF01814">
    <property type="entry name" value="Hemerythrin"/>
    <property type="match status" value="1"/>
</dbReference>
<dbReference type="RefSeq" id="WP_393971715.1">
    <property type="nucleotide sequence ID" value="NZ_CP133772.1"/>
</dbReference>
<sequence length="169" mass="19683">MADLAEILMIEHLAIKKSKWIVEKPYENEAFVNFYSYVKQCHIEVEEKVCFPIMEAYAFPDSKQFNQRVERIKADHKLIDTLAANMIKWNEQGNESLVAERVPLFYRLLVDHNASEETDLLPRWDKIQSAEVKSSVKDALSIIESFGVKKYINATCLNESTFNYIFRAP</sequence>
<dbReference type="KEGG" id="omr:OXIME_000295"/>